<dbReference type="EMBL" id="WOTB01000014">
    <property type="protein sequence ID" value="NHN85245.1"/>
    <property type="molecule type" value="Genomic_DNA"/>
</dbReference>
<gene>
    <name evidence="5" type="ORF">GOB93_11410</name>
</gene>
<dbReference type="InterPro" id="IPR031107">
    <property type="entry name" value="Small_HSP"/>
</dbReference>
<evidence type="ECO:0000313" key="5">
    <source>
        <dbReference type="EMBL" id="NHN85245.1"/>
    </source>
</evidence>
<accession>A0ABX0JQI5</accession>
<feature type="compositionally biased region" description="Polar residues" evidence="3">
    <location>
        <begin position="11"/>
        <end position="20"/>
    </location>
</feature>
<organism evidence="5 6">
    <name type="scientific">Acetobacter musti</name>
    <dbReference type="NCBI Taxonomy" id="864732"/>
    <lineage>
        <taxon>Bacteria</taxon>
        <taxon>Pseudomonadati</taxon>
        <taxon>Pseudomonadota</taxon>
        <taxon>Alphaproteobacteria</taxon>
        <taxon>Acetobacterales</taxon>
        <taxon>Acetobacteraceae</taxon>
        <taxon>Acetobacter</taxon>
    </lineage>
</organism>
<dbReference type="PROSITE" id="PS01031">
    <property type="entry name" value="SHSP"/>
    <property type="match status" value="1"/>
</dbReference>
<dbReference type="Proteomes" id="UP000635278">
    <property type="component" value="Unassembled WGS sequence"/>
</dbReference>
<dbReference type="PANTHER" id="PTHR11527">
    <property type="entry name" value="HEAT-SHOCK PROTEIN 20 FAMILY MEMBER"/>
    <property type="match status" value="1"/>
</dbReference>
<dbReference type="Gene3D" id="2.60.40.790">
    <property type="match status" value="1"/>
</dbReference>
<feature type="domain" description="SHSP" evidence="4">
    <location>
        <begin position="60"/>
        <end position="175"/>
    </location>
</feature>
<keyword evidence="6" id="KW-1185">Reference proteome</keyword>
<comment type="similarity">
    <text evidence="1 2">Belongs to the small heat shock protein (HSP20) family.</text>
</comment>
<evidence type="ECO:0000256" key="1">
    <source>
        <dbReference type="PROSITE-ProRule" id="PRU00285"/>
    </source>
</evidence>
<dbReference type="InterPro" id="IPR002068">
    <property type="entry name" value="A-crystallin/Hsp20_dom"/>
</dbReference>
<dbReference type="RefSeq" id="WP_173583639.1">
    <property type="nucleotide sequence ID" value="NZ_WOTB01000014.1"/>
</dbReference>
<dbReference type="SUPFAM" id="SSF49764">
    <property type="entry name" value="HSP20-like chaperones"/>
    <property type="match status" value="1"/>
</dbReference>
<feature type="region of interest" description="Disordered" evidence="3">
    <location>
        <begin position="1"/>
        <end position="22"/>
    </location>
</feature>
<comment type="caution">
    <text evidence="5">The sequence shown here is derived from an EMBL/GenBank/DDBJ whole genome shotgun (WGS) entry which is preliminary data.</text>
</comment>
<name>A0ABX0JQI5_9PROT</name>
<evidence type="ECO:0000256" key="2">
    <source>
        <dbReference type="RuleBase" id="RU003616"/>
    </source>
</evidence>
<dbReference type="Pfam" id="PF00011">
    <property type="entry name" value="HSP20"/>
    <property type="match status" value="1"/>
</dbReference>
<evidence type="ECO:0000256" key="3">
    <source>
        <dbReference type="SAM" id="MobiDB-lite"/>
    </source>
</evidence>
<evidence type="ECO:0000313" key="6">
    <source>
        <dbReference type="Proteomes" id="UP000635278"/>
    </source>
</evidence>
<protein>
    <submittedName>
        <fullName evidence="5">Hsp20 family protein</fullName>
    </submittedName>
</protein>
<proteinExistence type="inferred from homology"/>
<dbReference type="InterPro" id="IPR008978">
    <property type="entry name" value="HSP20-like_chaperone"/>
</dbReference>
<sequence>MHPDRAEGENVMTSQGNNGRPQIVRVPAGMVRVADPFTALERQMVRLFDDFKDPAATGNAQKAAGRIGATDVTEDAKGYTIAVEVPGCAESDVKLSATNGLLTISGEKKRPEVPEGTKQHLAGRWFASFEDSFAIPEDADADKISASMKNGVLTVVMPRKPEVKPAERTIAIHAG</sequence>
<reference evidence="5 6" key="1">
    <citation type="journal article" date="2020" name="Int. J. Syst. Evol. Microbiol.">
        <title>Novel acetic acid bacteria from cider fermentations: Acetobacter conturbans sp. nov. and Acetobacter fallax sp. nov.</title>
        <authorList>
            <person name="Sombolestani A.S."/>
            <person name="Cleenwerck I."/>
            <person name="Cnockaert M."/>
            <person name="Borremans W."/>
            <person name="Wieme A.D."/>
            <person name="De Vuyst L."/>
            <person name="Vandamme P."/>
        </authorList>
    </citation>
    <scope>NUCLEOTIDE SEQUENCE [LARGE SCALE GENOMIC DNA]</scope>
    <source>
        <strain evidence="5 6">LMG 30640</strain>
    </source>
</reference>
<evidence type="ECO:0000259" key="4">
    <source>
        <dbReference type="PROSITE" id="PS01031"/>
    </source>
</evidence>
<dbReference type="CDD" id="cd06464">
    <property type="entry name" value="ACD_sHsps-like"/>
    <property type="match status" value="1"/>
</dbReference>